<dbReference type="RefSeq" id="WP_220164419.1">
    <property type="nucleotide sequence ID" value="NZ_CP080507.1"/>
</dbReference>
<feature type="domain" description="Glycosyltransferase subfamily 4-like N-terminal" evidence="2">
    <location>
        <begin position="21"/>
        <end position="172"/>
    </location>
</feature>
<evidence type="ECO:0000259" key="1">
    <source>
        <dbReference type="Pfam" id="PF00534"/>
    </source>
</evidence>
<name>A0A8F9XH57_9BACT</name>
<dbReference type="KEGG" id="ole:K0B96_04805"/>
<evidence type="ECO:0000313" key="3">
    <source>
        <dbReference type="EMBL" id="QYM79942.1"/>
    </source>
</evidence>
<proteinExistence type="predicted"/>
<dbReference type="GO" id="GO:0016758">
    <property type="term" value="F:hexosyltransferase activity"/>
    <property type="evidence" value="ECO:0007669"/>
    <property type="project" value="TreeGrafter"/>
</dbReference>
<gene>
    <name evidence="3" type="ORF">K0B96_04805</name>
</gene>
<dbReference type="SUPFAM" id="SSF53756">
    <property type="entry name" value="UDP-Glycosyltransferase/glycogen phosphorylase"/>
    <property type="match status" value="1"/>
</dbReference>
<dbReference type="AlphaFoldDB" id="A0A8F9XH57"/>
<dbReference type="Pfam" id="PF13439">
    <property type="entry name" value="Glyco_transf_4"/>
    <property type="match status" value="1"/>
</dbReference>
<reference evidence="3" key="1">
    <citation type="submission" date="2021-08" db="EMBL/GenBank/DDBJ databases">
        <title>Genome of a novel bacterium of the phylum Verrucomicrobia, Oleiharenicola sp. KSB-15.</title>
        <authorList>
            <person name="Chung J.-H."/>
            <person name="Ahn J.-H."/>
            <person name="Yoon Y."/>
            <person name="Kim D.-Y."/>
            <person name="An S.-H."/>
            <person name="Park I."/>
            <person name="Yeon J."/>
        </authorList>
    </citation>
    <scope>NUCLEOTIDE SEQUENCE</scope>
    <source>
        <strain evidence="3">KSB-15</strain>
    </source>
</reference>
<evidence type="ECO:0000313" key="4">
    <source>
        <dbReference type="Proteomes" id="UP000825051"/>
    </source>
</evidence>
<feature type="domain" description="Glycosyl transferase family 1" evidence="1">
    <location>
        <begin position="193"/>
        <end position="359"/>
    </location>
</feature>
<accession>A0A8F9XH57</accession>
<dbReference type="Proteomes" id="UP000825051">
    <property type="component" value="Chromosome"/>
</dbReference>
<dbReference type="InterPro" id="IPR050194">
    <property type="entry name" value="Glycosyltransferase_grp1"/>
</dbReference>
<organism evidence="3 4">
    <name type="scientific">Horticoccus luteus</name>
    <dbReference type="NCBI Taxonomy" id="2862869"/>
    <lineage>
        <taxon>Bacteria</taxon>
        <taxon>Pseudomonadati</taxon>
        <taxon>Verrucomicrobiota</taxon>
        <taxon>Opitutia</taxon>
        <taxon>Opitutales</taxon>
        <taxon>Opitutaceae</taxon>
        <taxon>Horticoccus</taxon>
    </lineage>
</organism>
<dbReference type="CDD" id="cd03801">
    <property type="entry name" value="GT4_PimA-like"/>
    <property type="match status" value="1"/>
</dbReference>
<dbReference type="PANTHER" id="PTHR45947:SF3">
    <property type="entry name" value="SULFOQUINOVOSYL TRANSFERASE SQD2"/>
    <property type="match status" value="1"/>
</dbReference>
<dbReference type="InterPro" id="IPR028098">
    <property type="entry name" value="Glyco_trans_4-like_N"/>
</dbReference>
<dbReference type="EMBL" id="CP080507">
    <property type="protein sequence ID" value="QYM79942.1"/>
    <property type="molecule type" value="Genomic_DNA"/>
</dbReference>
<evidence type="ECO:0000259" key="2">
    <source>
        <dbReference type="Pfam" id="PF13439"/>
    </source>
</evidence>
<dbReference type="InterPro" id="IPR001296">
    <property type="entry name" value="Glyco_trans_1"/>
</dbReference>
<dbReference type="Gene3D" id="3.40.50.2000">
    <property type="entry name" value="Glycogen Phosphorylase B"/>
    <property type="match status" value="2"/>
</dbReference>
<dbReference type="PANTHER" id="PTHR45947">
    <property type="entry name" value="SULFOQUINOVOSYL TRANSFERASE SQD2"/>
    <property type="match status" value="1"/>
</dbReference>
<dbReference type="Pfam" id="PF00534">
    <property type="entry name" value="Glycos_transf_1"/>
    <property type="match status" value="1"/>
</dbReference>
<protein>
    <submittedName>
        <fullName evidence="3">Glycosyltransferase family 4 protein</fullName>
    </submittedName>
</protein>
<sequence length="378" mass="41866">MPVDALPPIFLLTHEFHPVRGGIATFAEEMARAAADSGRSVEVWAQAAPAEREPVWPFPVRRLSLKGSQDFVCQARLAWELVWHRRRLRRGILFLPEPGPMLAMMALQFFGGIRPHRLVLTFHGSEILQFHRKPITRWLTRRLIRQADRVSTLSRYTRELLVSRFPEAAHKTCLTPGALRSASERTAAVPTARESGHIVVLTVGRLHPRKGQLLTLRALAALPPATRARLEYWIVGGQSKRGYENLLRAEAAQSGLTVRFFGSVPDAELENLYRQADIFALTSVDHGDSVEGFGLVYLEAAGHGLPIVGHAIGGVPEAVVPDVTGFLVRPGDSLSLTAAFARLIDDEGLRAQFAAAGRGWAHRNTWRRSAELLFNDLS</sequence>
<keyword evidence="4" id="KW-1185">Reference proteome</keyword>